<dbReference type="GO" id="GO:0008270">
    <property type="term" value="F:zinc ion binding"/>
    <property type="evidence" value="ECO:0007669"/>
    <property type="project" value="UniProtKB-KW"/>
</dbReference>
<proteinExistence type="predicted"/>
<reference evidence="9 10" key="1">
    <citation type="journal article" date="2018" name="IMA Fungus">
        <title>IMA Genome-F 9: Draft genome sequence of Annulohypoxylon stygium, Aspergillus mulundensis, Berkeleyomyces basicola (syn. Thielaviopsis basicola), Ceratocystis smalleyi, two Cercospora beticola strains, Coleophoma cylindrospora, Fusarium fracticaudum, Phialophora cf. hyalina, and Morchella septimelata.</title>
        <authorList>
            <person name="Wingfield B.D."/>
            <person name="Bills G.F."/>
            <person name="Dong Y."/>
            <person name="Huang W."/>
            <person name="Nel W.J."/>
            <person name="Swalarsk-Parry B.S."/>
            <person name="Vaghefi N."/>
            <person name="Wilken P.M."/>
            <person name="An Z."/>
            <person name="de Beer Z.W."/>
            <person name="De Vos L."/>
            <person name="Chen L."/>
            <person name="Duong T.A."/>
            <person name="Gao Y."/>
            <person name="Hammerbacher A."/>
            <person name="Kikkert J.R."/>
            <person name="Li Y."/>
            <person name="Li H."/>
            <person name="Li K."/>
            <person name="Li Q."/>
            <person name="Liu X."/>
            <person name="Ma X."/>
            <person name="Naidoo K."/>
            <person name="Pethybridge S.J."/>
            <person name="Sun J."/>
            <person name="Steenkamp E.T."/>
            <person name="van der Nest M.A."/>
            <person name="van Wyk S."/>
            <person name="Wingfield M.J."/>
            <person name="Xiong C."/>
            <person name="Yue Q."/>
            <person name="Zhang X."/>
        </authorList>
    </citation>
    <scope>NUCLEOTIDE SEQUENCE [LARGE SCALE GENOMIC DNA]</scope>
    <source>
        <strain evidence="9 10">DSM 5745</strain>
    </source>
</reference>
<protein>
    <recommendedName>
        <fullName evidence="8">Xylanolytic transcriptional activator regulatory domain-containing protein</fullName>
    </recommendedName>
</protein>
<dbReference type="PANTHER" id="PTHR40626">
    <property type="entry name" value="MIP31509P"/>
    <property type="match status" value="1"/>
</dbReference>
<keyword evidence="4" id="KW-0863">Zinc-finger</keyword>
<keyword evidence="3" id="KW-0677">Repeat</keyword>
<dbReference type="PANTHER" id="PTHR40626:SF10">
    <property type="entry name" value="C2H2-TYPE DOMAIN-CONTAINING PROTEIN"/>
    <property type="match status" value="1"/>
</dbReference>
<dbReference type="Pfam" id="PF04082">
    <property type="entry name" value="Fungal_trans"/>
    <property type="match status" value="1"/>
</dbReference>
<evidence type="ECO:0000256" key="5">
    <source>
        <dbReference type="ARBA" id="ARBA00022833"/>
    </source>
</evidence>
<evidence type="ECO:0000256" key="7">
    <source>
        <dbReference type="SAM" id="MobiDB-lite"/>
    </source>
</evidence>
<dbReference type="EMBL" id="PVWQ01000014">
    <property type="protein sequence ID" value="RDW64475.1"/>
    <property type="molecule type" value="Genomic_DNA"/>
</dbReference>
<keyword evidence="5" id="KW-0862">Zinc</keyword>
<evidence type="ECO:0000256" key="4">
    <source>
        <dbReference type="ARBA" id="ARBA00022771"/>
    </source>
</evidence>
<feature type="region of interest" description="Disordered" evidence="7">
    <location>
        <begin position="1"/>
        <end position="24"/>
    </location>
</feature>
<feature type="domain" description="Xylanolytic transcriptional activator regulatory" evidence="8">
    <location>
        <begin position="166"/>
        <end position="454"/>
    </location>
</feature>
<dbReference type="GeneID" id="38120256"/>
<comment type="caution">
    <text evidence="9">The sequence shown here is derived from an EMBL/GenBank/DDBJ whole genome shotgun (WGS) entry which is preliminary data.</text>
</comment>
<dbReference type="OrthoDB" id="654211at2759"/>
<dbReference type="InterPro" id="IPR007219">
    <property type="entry name" value="XnlR_reg_dom"/>
</dbReference>
<keyword evidence="2" id="KW-0479">Metal-binding</keyword>
<dbReference type="Proteomes" id="UP000256690">
    <property type="component" value="Unassembled WGS sequence"/>
</dbReference>
<evidence type="ECO:0000256" key="3">
    <source>
        <dbReference type="ARBA" id="ARBA00022737"/>
    </source>
</evidence>
<dbReference type="RefSeq" id="XP_026599634.1">
    <property type="nucleotide sequence ID" value="XM_026751902.1"/>
</dbReference>
<dbReference type="CDD" id="cd12148">
    <property type="entry name" value="fungal_TF_MHR"/>
    <property type="match status" value="1"/>
</dbReference>
<dbReference type="GO" id="GO:0005634">
    <property type="term" value="C:nucleus"/>
    <property type="evidence" value="ECO:0007669"/>
    <property type="project" value="UniProtKB-SubCell"/>
</dbReference>
<evidence type="ECO:0000256" key="6">
    <source>
        <dbReference type="ARBA" id="ARBA00023242"/>
    </source>
</evidence>
<dbReference type="GO" id="GO:0000978">
    <property type="term" value="F:RNA polymerase II cis-regulatory region sequence-specific DNA binding"/>
    <property type="evidence" value="ECO:0007669"/>
    <property type="project" value="InterPro"/>
</dbReference>
<evidence type="ECO:0000259" key="8">
    <source>
        <dbReference type="Pfam" id="PF04082"/>
    </source>
</evidence>
<evidence type="ECO:0000256" key="1">
    <source>
        <dbReference type="ARBA" id="ARBA00004123"/>
    </source>
</evidence>
<dbReference type="AlphaFoldDB" id="A0A3D8QRQ1"/>
<comment type="subcellular location">
    <subcellularLocation>
        <location evidence="1">Nucleus</location>
    </subcellularLocation>
</comment>
<dbReference type="GO" id="GO:0000785">
    <property type="term" value="C:chromatin"/>
    <property type="evidence" value="ECO:0007669"/>
    <property type="project" value="TreeGrafter"/>
</dbReference>
<dbReference type="GO" id="GO:0000981">
    <property type="term" value="F:DNA-binding transcription factor activity, RNA polymerase II-specific"/>
    <property type="evidence" value="ECO:0007669"/>
    <property type="project" value="InterPro"/>
</dbReference>
<dbReference type="InterPro" id="IPR051059">
    <property type="entry name" value="VerF-like"/>
</dbReference>
<name>A0A3D8QRQ1_9EURO</name>
<dbReference type="GO" id="GO:0006351">
    <property type="term" value="P:DNA-templated transcription"/>
    <property type="evidence" value="ECO:0007669"/>
    <property type="project" value="InterPro"/>
</dbReference>
<evidence type="ECO:0000256" key="2">
    <source>
        <dbReference type="ARBA" id="ARBA00022723"/>
    </source>
</evidence>
<organism evidence="9 10">
    <name type="scientific">Aspergillus mulundensis</name>
    <dbReference type="NCBI Taxonomy" id="1810919"/>
    <lineage>
        <taxon>Eukaryota</taxon>
        <taxon>Fungi</taxon>
        <taxon>Dikarya</taxon>
        <taxon>Ascomycota</taxon>
        <taxon>Pezizomycotina</taxon>
        <taxon>Eurotiomycetes</taxon>
        <taxon>Eurotiomycetidae</taxon>
        <taxon>Eurotiales</taxon>
        <taxon>Aspergillaceae</taxon>
        <taxon>Aspergillus</taxon>
        <taxon>Aspergillus subgen. Nidulantes</taxon>
    </lineage>
</organism>
<evidence type="ECO:0000313" key="9">
    <source>
        <dbReference type="EMBL" id="RDW64475.1"/>
    </source>
</evidence>
<accession>A0A3D8QRQ1</accession>
<dbReference type="STRING" id="1810919.A0A3D8QRQ1"/>
<gene>
    <name evidence="9" type="ORF">DSM5745_09886</name>
</gene>
<keyword evidence="10" id="KW-1185">Reference proteome</keyword>
<sequence length="675" mass="74756">MTTSLEDMEGHQHLSGALAETPPISLPMNTSAGVSGMDMDPVAEDWLLDPVQSFTDFVNTMGLSSDWSMFASPEIESDRDPCSQTTDGVSIPTLVATGTEPQRRDSQLALAQGEEEPTAYIGMGPSQQWNVTQSQYALLLKDIEQFRAVVPEFVLPSRHALTRYISGYFDGFHNHLPFMHVHTFSLAECALEFILAIAAVGAQYRFESHVGLSLFDAAKAVSMEQARRRTRKYAAEVVSSRLTNPLQPRQSYNLSEKSKWSRLQTCRALLLLIVFATWDDDPELLREAIGFQTVLAGCLRESTLAEHTNNAGATSWHEWAKVEGDRRLKLVVFCYLTLQAIVYDIPPTILNDEINLRLPCAPVLWSASSPDEWARIKGLIEDRQPLFQDALSSLLKDPFESHTSQTCCASPLGNFVLIHALLQRLFMVQQVARAAPSPSIDSLRAQLECALHRWKLAWQQAPESSLDPQNPSGPIPFTSTAFLALAHVRLVCDLGPHRALSSRDPARIAAALAQLPPVDRSHGQCLVPALLHSAHALSIPVKLGVDFVARSQHFFWSVQQCVCSLECAVFLGRWLYQIGYSGDGYPLSESEHRLLLWIRCIVAEVPIPSNSGTELDPFELGLSVVRIWARIFKGNTSWRLVNILGESLEMLAGMMQSGSKWTALTDNTLGEPGQS</sequence>
<keyword evidence="6" id="KW-0539">Nucleus</keyword>
<evidence type="ECO:0000313" key="10">
    <source>
        <dbReference type="Proteomes" id="UP000256690"/>
    </source>
</evidence>